<keyword evidence="1 5" id="KW-0732">Signal</keyword>
<dbReference type="GeneTree" id="ENSGT01100000263479"/>
<dbReference type="InterPro" id="IPR036179">
    <property type="entry name" value="Ig-like_dom_sf"/>
</dbReference>
<dbReference type="AlphaFoldDB" id="A0A8P4G034"/>
<feature type="domain" description="Ig-like" evidence="6">
    <location>
        <begin position="393"/>
        <end position="470"/>
    </location>
</feature>
<dbReference type="OMA" id="RCHAKSV"/>
<name>A0A8P4G034_DICLA</name>
<protein>
    <recommendedName>
        <fullName evidence="6">Ig-like domain-containing protein</fullName>
    </recommendedName>
</protein>
<feature type="domain" description="Ig-like" evidence="6">
    <location>
        <begin position="1002"/>
        <end position="1080"/>
    </location>
</feature>
<dbReference type="PROSITE" id="PS50835">
    <property type="entry name" value="IG_LIKE"/>
    <property type="match status" value="12"/>
</dbReference>
<dbReference type="InterPro" id="IPR003599">
    <property type="entry name" value="Ig_sub"/>
</dbReference>
<keyword evidence="8" id="KW-1185">Reference proteome</keyword>
<dbReference type="RefSeq" id="XP_051262575.1">
    <property type="nucleotide sequence ID" value="XM_051406615.1"/>
</dbReference>
<accession>A0A8P4G034</accession>
<feature type="domain" description="Ig-like" evidence="6">
    <location>
        <begin position="569"/>
        <end position="648"/>
    </location>
</feature>
<keyword evidence="2" id="KW-1015">Disulfide bond</keyword>
<dbReference type="InterPro" id="IPR013783">
    <property type="entry name" value="Ig-like_fold"/>
</dbReference>
<feature type="signal peptide" evidence="5">
    <location>
        <begin position="1"/>
        <end position="21"/>
    </location>
</feature>
<reference evidence="7" key="2">
    <citation type="submission" date="2025-09" db="UniProtKB">
        <authorList>
            <consortium name="Ensembl"/>
        </authorList>
    </citation>
    <scope>IDENTIFICATION</scope>
</reference>
<dbReference type="SMART" id="SM00409">
    <property type="entry name" value="IG"/>
    <property type="match status" value="13"/>
</dbReference>
<dbReference type="Gene3D" id="2.60.40.10">
    <property type="entry name" value="Immunoglobulins"/>
    <property type="match status" value="13"/>
</dbReference>
<feature type="domain" description="Ig-like" evidence="6">
    <location>
        <begin position="745"/>
        <end position="824"/>
    </location>
</feature>
<dbReference type="InterPro" id="IPR052598">
    <property type="entry name" value="IgSF_CEA-related"/>
</dbReference>
<keyword evidence="3" id="KW-0325">Glycoprotein</keyword>
<evidence type="ECO:0000313" key="7">
    <source>
        <dbReference type="Ensembl" id="ENSDLAP00005068418.1"/>
    </source>
</evidence>
<evidence type="ECO:0000256" key="5">
    <source>
        <dbReference type="SAM" id="SignalP"/>
    </source>
</evidence>
<evidence type="ECO:0000256" key="1">
    <source>
        <dbReference type="ARBA" id="ARBA00022729"/>
    </source>
</evidence>
<evidence type="ECO:0000256" key="2">
    <source>
        <dbReference type="ARBA" id="ARBA00023157"/>
    </source>
</evidence>
<dbReference type="InterPro" id="IPR003598">
    <property type="entry name" value="Ig_sub2"/>
</dbReference>
<dbReference type="Proteomes" id="UP000694389">
    <property type="component" value="Unassembled WGS sequence"/>
</dbReference>
<evidence type="ECO:0000256" key="4">
    <source>
        <dbReference type="ARBA" id="ARBA00023319"/>
    </source>
</evidence>
<sequence length="1206" mass="133008">MECPVLFYFLLATISFETTTAISQNIYASENPLPVGSNVTLFSRINVTTGAWMFNSNIIVMIFPGDRIIDDTWRERVIFNSTTSSLTIRSLQVEDSGLYTLQALNFFRSELTLSVQVPISNVTLRANATNLVEFNDTAVLMCTVANGSSLSYVWLKGNTVVTASGGVQFSDGGATLIIVRVTRYDEGPFRCNVSNGISQEISLPVHLNISYGPSNTTMMIMPMKYIYKTGSNILLSCSAESSPAAIIRWMVNGVYLNDFSPQLQLEMVTESHSGNYQCLFYNTATSRFTSASAMIRILAPIAAVVVNHTGGRALLNEPFTMYCEVNGSVDNIQWWKNGQLISADNTTVFDTGNTTLTLNPVQHSDNGNYQCQAFNYVSNMTSSPYTVKVNYGPMKPVIIGPSMALAGTWVILNCSSASYPPSLISWYFNNSLVATTSKLEIGPLTLNMSGKYACMAFNKITGKNSTASVMLTVLAPVTMVSIKMIGPLPIQNHTFTLICETAGSVESIIWMYNWSQLYPDNTRNFTMNNTILTFDPVMASDNGNYQCVASNPLNSSTSEIFTLEVIYGPEKPTIMGPNMALTGDNVTLNCYASSNPISIYKWFFNDSIVANTSEYVTPPLTRDMSGMYTCMAYNNITGKNSTAYTMLTVLAPVTMASIEIVGPLPIQNHTFTLICETTGSVESIIWMYYWSPLYPDNTRNFSMDNTILTFDPVMASDNGNYRCVASNPLSSSTSEIFTLQVFYGPEKPTIMGPNMAMTGDNVTLSCYASSNPVSIYKWFFNDSIVANTSEYVTLPLTRDLSGMYTCMAYNNITGKNSTAYTMLTVIDPIMVHVEAPMNPPIEGHFYNLTCNVTGPTEHIYWLKNYEPLHENDRTVFYMNNKTVTFNPLEQTDTGNYQCMSINTVWSITSPPFKLLVNFGPETPIIDGPAFAETGHTAKFSCSAKSVPPSQYHWFFNDSTVANTSVFTTGLLSFNMSGEYTCMASNYVTENVSISVKMLTVIEAIESVMIRNNTVPINSENFTLTCEVNGPYDKIYWMKDNMYLNTSTAKANMSYEIENNTLHFTPVTMYNDGIYQCVATNQAGPHASPQYVLLVNYGPLSVHILGPDSAKVGSSVSLTCSAASQPDCDFDWFLNSQPSAIKTGSVITFPATKENEGNYTCKAKNPVTNITMYEIKAFTVDHASTFHIPSNMMLMVLVALSVTALFN</sequence>
<feature type="chain" id="PRO_5035906257" description="Ig-like domain-containing protein" evidence="5">
    <location>
        <begin position="22"/>
        <end position="1206"/>
    </location>
</feature>
<gene>
    <name evidence="7" type="primary">ceacam1</name>
</gene>
<evidence type="ECO:0000313" key="8">
    <source>
        <dbReference type="Proteomes" id="UP000694389"/>
    </source>
</evidence>
<evidence type="ECO:0000256" key="3">
    <source>
        <dbReference type="ARBA" id="ARBA00023180"/>
    </source>
</evidence>
<dbReference type="Pfam" id="PF13927">
    <property type="entry name" value="Ig_3"/>
    <property type="match status" value="12"/>
</dbReference>
<feature type="domain" description="Ig-like" evidence="6">
    <location>
        <begin position="828"/>
        <end position="908"/>
    </location>
</feature>
<feature type="domain" description="Ig-like" evidence="6">
    <location>
        <begin position="476"/>
        <end position="564"/>
    </location>
</feature>
<feature type="domain" description="Ig-like" evidence="6">
    <location>
        <begin position="920"/>
        <end position="994"/>
    </location>
</feature>
<dbReference type="InterPro" id="IPR007110">
    <property type="entry name" value="Ig-like_dom"/>
</dbReference>
<evidence type="ECO:0000259" key="6">
    <source>
        <dbReference type="PROSITE" id="PS50835"/>
    </source>
</evidence>
<dbReference type="SUPFAM" id="SSF48726">
    <property type="entry name" value="Immunoglobulin"/>
    <property type="match status" value="10"/>
</dbReference>
<feature type="domain" description="Ig-like" evidence="6">
    <location>
        <begin position="1088"/>
        <end position="1178"/>
    </location>
</feature>
<dbReference type="CTD" id="634"/>
<dbReference type="PANTHER" id="PTHR44337:SF20">
    <property type="entry name" value="CARCINOEMBRYONIC ANTIGEN-RELATED CELL ADHESION MOLECULE 5-RELATED"/>
    <property type="match status" value="1"/>
</dbReference>
<feature type="domain" description="Ig-like" evidence="6">
    <location>
        <begin position="300"/>
        <end position="388"/>
    </location>
</feature>
<feature type="domain" description="Ig-like" evidence="6">
    <location>
        <begin position="213"/>
        <end position="289"/>
    </location>
</feature>
<organism evidence="7 8">
    <name type="scientific">Dicentrarchus labrax</name>
    <name type="common">European seabass</name>
    <name type="synonym">Morone labrax</name>
    <dbReference type="NCBI Taxonomy" id="13489"/>
    <lineage>
        <taxon>Eukaryota</taxon>
        <taxon>Metazoa</taxon>
        <taxon>Chordata</taxon>
        <taxon>Craniata</taxon>
        <taxon>Vertebrata</taxon>
        <taxon>Euteleostomi</taxon>
        <taxon>Actinopterygii</taxon>
        <taxon>Neopterygii</taxon>
        <taxon>Teleostei</taxon>
        <taxon>Neoteleostei</taxon>
        <taxon>Acanthomorphata</taxon>
        <taxon>Eupercaria</taxon>
        <taxon>Moronidae</taxon>
        <taxon>Dicentrarchus</taxon>
    </lineage>
</organism>
<keyword evidence="4" id="KW-0393">Immunoglobulin domain</keyword>
<reference evidence="7" key="1">
    <citation type="submission" date="2025-08" db="UniProtKB">
        <authorList>
            <consortium name="Ensembl"/>
        </authorList>
    </citation>
    <scope>IDENTIFICATION</scope>
</reference>
<dbReference type="Ensembl" id="ENSDLAT00005084362.1">
    <property type="protein sequence ID" value="ENSDLAP00005068418.1"/>
    <property type="gene ID" value="ENSDLAG00005013446.2"/>
</dbReference>
<proteinExistence type="predicted"/>
<dbReference type="GeneID" id="127367086"/>
<feature type="domain" description="Ig-like" evidence="6">
    <location>
        <begin position="118"/>
        <end position="202"/>
    </location>
</feature>
<dbReference type="PANTHER" id="PTHR44337">
    <property type="entry name" value="CARCINOEMBRYONIC ANTIGEN-RELATED CELL ADHESION MOLECULE 8"/>
    <property type="match status" value="1"/>
</dbReference>
<dbReference type="CDD" id="cd00096">
    <property type="entry name" value="Ig"/>
    <property type="match status" value="2"/>
</dbReference>
<dbReference type="SMART" id="SM00408">
    <property type="entry name" value="IGc2"/>
    <property type="match status" value="12"/>
</dbReference>
<dbReference type="OrthoDB" id="6159398at2759"/>
<feature type="domain" description="Ig-like" evidence="6">
    <location>
        <begin position="652"/>
        <end position="740"/>
    </location>
</feature>